<evidence type="ECO:0008006" key="3">
    <source>
        <dbReference type="Google" id="ProtNLM"/>
    </source>
</evidence>
<protein>
    <recommendedName>
        <fullName evidence="3">DUF3088 domain-containing protein</fullName>
    </recommendedName>
</protein>
<dbReference type="InterPro" id="IPR021439">
    <property type="entry name" value="DUF3088"/>
</dbReference>
<organism evidence="1 2">
    <name type="scientific">Novispirillum itersonii</name>
    <name type="common">Aquaspirillum itersonii</name>
    <dbReference type="NCBI Taxonomy" id="189"/>
    <lineage>
        <taxon>Bacteria</taxon>
        <taxon>Pseudomonadati</taxon>
        <taxon>Pseudomonadota</taxon>
        <taxon>Alphaproteobacteria</taxon>
        <taxon>Rhodospirillales</taxon>
        <taxon>Novispirillaceae</taxon>
        <taxon>Novispirillum</taxon>
    </lineage>
</organism>
<sequence length="107" mass="11812">MARDILYLLHPAFASETGVRQFCPDCMIVEGLLATVPGLREGLDIRYVDFPRPRQAIVDFVGPEKQGCPLLIRDTPQGRTVTEDMTEILTCLVHAHGVPAARGRVVL</sequence>
<dbReference type="EMBL" id="JACIIX010000002">
    <property type="protein sequence ID" value="MBB6209433.1"/>
    <property type="molecule type" value="Genomic_DNA"/>
</dbReference>
<comment type="caution">
    <text evidence="1">The sequence shown here is derived from an EMBL/GenBank/DDBJ whole genome shotgun (WGS) entry which is preliminary data.</text>
</comment>
<proteinExistence type="predicted"/>
<dbReference type="AlphaFoldDB" id="A0A7X0DKX7"/>
<dbReference type="Proteomes" id="UP000544872">
    <property type="component" value="Unassembled WGS sequence"/>
</dbReference>
<dbReference type="RefSeq" id="WP_184261713.1">
    <property type="nucleotide sequence ID" value="NZ_JACIIX010000002.1"/>
</dbReference>
<evidence type="ECO:0000313" key="1">
    <source>
        <dbReference type="EMBL" id="MBB6209433.1"/>
    </source>
</evidence>
<dbReference type="Pfam" id="PF11287">
    <property type="entry name" value="DUF3088"/>
    <property type="match status" value="1"/>
</dbReference>
<reference evidence="1 2" key="1">
    <citation type="submission" date="2020-08" db="EMBL/GenBank/DDBJ databases">
        <title>Genomic Encyclopedia of Type Strains, Phase IV (KMG-IV): sequencing the most valuable type-strain genomes for metagenomic binning, comparative biology and taxonomic classification.</title>
        <authorList>
            <person name="Goeker M."/>
        </authorList>
    </citation>
    <scope>NUCLEOTIDE SEQUENCE [LARGE SCALE GENOMIC DNA]</scope>
    <source>
        <strain evidence="1 2">DSM 11590</strain>
    </source>
</reference>
<keyword evidence="2" id="KW-1185">Reference proteome</keyword>
<accession>A0A7X0DKX7</accession>
<evidence type="ECO:0000313" key="2">
    <source>
        <dbReference type="Proteomes" id="UP000544872"/>
    </source>
</evidence>
<name>A0A7X0DKX7_NOVIT</name>
<gene>
    <name evidence="1" type="ORF">FHS48_000835</name>
</gene>